<dbReference type="KEGG" id="sum:SMCARI_005"/>
<sequence length="375" mass="43738">MKFISSSNDLFRSLKSIYNVININKKLPILETFLFKIKKKNILNITVSDLEITMRTQIKINSINFGSAAIPSKILIEILKKIPEQPLTFIKEIDNKLKIISQNGEYNISIYSSEEYPKYSKLEKTDSFFISEKKLLKIINYTLFAVGNDDIRPVINGVFFEINYNISSFISTDTNLLVKYSIKEIFSKKKFFFIIPKKPLNLLKNNLNYTDKSVLIEYNKYNTSFLFQNKKLICTLINGNYPNYLSIINNNYNKILIINKNYFINSIKRVILFSNLLTSQILLNFSKSQSKISSWDINSNNKAFEYLFCHYEGDPIEIGFNSKYLIEILSNINCDDIKLEMFNNKTSCRLTPIINLSKKEEILILIMPIIYENIL</sequence>
<evidence type="ECO:0000256" key="9">
    <source>
        <dbReference type="ARBA" id="ARBA00023125"/>
    </source>
</evidence>
<proteinExistence type="inferred from homology"/>
<keyword evidence="4 10" id="KW-0963">Cytoplasm</keyword>
<dbReference type="InterPro" id="IPR022634">
    <property type="entry name" value="DNA_polIII_beta_N"/>
</dbReference>
<evidence type="ECO:0000313" key="15">
    <source>
        <dbReference type="Proteomes" id="UP000002231"/>
    </source>
</evidence>
<dbReference type="NCBIfam" id="TIGR00663">
    <property type="entry name" value="dnan"/>
    <property type="match status" value="1"/>
</dbReference>
<dbReference type="SUPFAM" id="SSF55979">
    <property type="entry name" value="DNA clamp"/>
    <property type="match status" value="3"/>
</dbReference>
<dbReference type="InterPro" id="IPR046938">
    <property type="entry name" value="DNA_clamp_sf"/>
</dbReference>
<keyword evidence="9" id="KW-0238">DNA-binding</keyword>
<dbReference type="InterPro" id="IPR022635">
    <property type="entry name" value="DNA_polIII_beta_C"/>
</dbReference>
<feature type="domain" description="DNA polymerase III beta sliding clamp C-terminal" evidence="13">
    <location>
        <begin position="247"/>
        <end position="360"/>
    </location>
</feature>
<dbReference type="CDD" id="cd00140">
    <property type="entry name" value="beta_clamp"/>
    <property type="match status" value="1"/>
</dbReference>
<name>E0TJ64_KARMC</name>
<keyword evidence="6 10" id="KW-0548">Nucleotidyltransferase</keyword>
<accession>E0TJ64</accession>
<dbReference type="InterPro" id="IPR001001">
    <property type="entry name" value="DNA_polIII_beta"/>
</dbReference>
<comment type="subunit">
    <text evidence="10">Forms a ring-shaped head-to-tail homodimer around DNA.</text>
</comment>
<evidence type="ECO:0000256" key="4">
    <source>
        <dbReference type="ARBA" id="ARBA00022490"/>
    </source>
</evidence>
<dbReference type="Pfam" id="PF02768">
    <property type="entry name" value="DNA_pol3_beta_3"/>
    <property type="match status" value="1"/>
</dbReference>
<organism evidence="14 15">
    <name type="scientific">Karelsulcia muelleri (strain CARI)</name>
    <name type="common">Sulcia muelleri</name>
    <dbReference type="NCBI Taxonomy" id="706194"/>
    <lineage>
        <taxon>Bacteria</taxon>
        <taxon>Pseudomonadati</taxon>
        <taxon>Bacteroidota</taxon>
        <taxon>Flavobacteriia</taxon>
        <taxon>Flavobacteriales</taxon>
        <taxon>Candidatus Karelsulcia</taxon>
    </lineage>
</organism>
<reference evidence="15" key="1">
    <citation type="journal article" date="2010" name="Genome Biol. Evol.">
        <title>Functional convergence in reduced genomes of bacterial symbionts spanning 200 My of evolution.</title>
        <authorList>
            <person name="McCutcheon J.P."/>
            <person name="Moran N.A."/>
        </authorList>
    </citation>
    <scope>NUCLEOTIDE SEQUENCE [LARGE SCALE GENOMIC DNA]</scope>
    <source>
        <strain evidence="15">CARI</strain>
    </source>
</reference>
<dbReference type="GO" id="GO:0006271">
    <property type="term" value="P:DNA strand elongation involved in DNA replication"/>
    <property type="evidence" value="ECO:0007669"/>
    <property type="project" value="TreeGrafter"/>
</dbReference>
<dbReference type="STRING" id="706194.SMCARI_005"/>
<gene>
    <name evidence="14" type="primary">dnaN</name>
    <name evidence="14" type="ordered locus">SMCARI_005</name>
</gene>
<evidence type="ECO:0000256" key="1">
    <source>
        <dbReference type="ARBA" id="ARBA00004496"/>
    </source>
</evidence>
<dbReference type="SMART" id="SM00480">
    <property type="entry name" value="POL3Bc"/>
    <property type="match status" value="1"/>
</dbReference>
<dbReference type="GO" id="GO:0003677">
    <property type="term" value="F:DNA binding"/>
    <property type="evidence" value="ECO:0007669"/>
    <property type="project" value="UniProtKB-UniRule"/>
</dbReference>
<evidence type="ECO:0000256" key="3">
    <source>
        <dbReference type="ARBA" id="ARBA00021035"/>
    </source>
</evidence>
<evidence type="ECO:0000256" key="5">
    <source>
        <dbReference type="ARBA" id="ARBA00022679"/>
    </source>
</evidence>
<dbReference type="Pfam" id="PF02767">
    <property type="entry name" value="DNA_pol3_beta_2"/>
    <property type="match status" value="1"/>
</dbReference>
<feature type="domain" description="DNA polymerase III beta sliding clamp N-terminal" evidence="11">
    <location>
        <begin position="1"/>
        <end position="119"/>
    </location>
</feature>
<dbReference type="Gene3D" id="3.10.150.10">
    <property type="entry name" value="DNA Polymerase III, subunit A, domain 2"/>
    <property type="match status" value="1"/>
</dbReference>
<comment type="similarity">
    <text evidence="2 10">Belongs to the beta sliding clamp family.</text>
</comment>
<comment type="subcellular location">
    <subcellularLocation>
        <location evidence="1 10">Cytoplasm</location>
    </subcellularLocation>
</comment>
<dbReference type="GO" id="GO:0005737">
    <property type="term" value="C:cytoplasm"/>
    <property type="evidence" value="ECO:0007669"/>
    <property type="project" value="UniProtKB-SubCell"/>
</dbReference>
<dbReference type="HOGENOM" id="CLU_038149_4_1_10"/>
<evidence type="ECO:0000256" key="8">
    <source>
        <dbReference type="ARBA" id="ARBA00022932"/>
    </source>
</evidence>
<dbReference type="AlphaFoldDB" id="E0TJ64"/>
<keyword evidence="5 10" id="KW-0808">Transferase</keyword>
<keyword evidence="15" id="KW-1185">Reference proteome</keyword>
<evidence type="ECO:0000313" key="14">
    <source>
        <dbReference type="EMBL" id="ADM89841.1"/>
    </source>
</evidence>
<evidence type="ECO:0000256" key="6">
    <source>
        <dbReference type="ARBA" id="ARBA00022695"/>
    </source>
</evidence>
<dbReference type="GO" id="GO:0003887">
    <property type="term" value="F:DNA-directed DNA polymerase activity"/>
    <property type="evidence" value="ECO:0007669"/>
    <property type="project" value="UniProtKB-UniRule"/>
</dbReference>
<dbReference type="GO" id="GO:0009360">
    <property type="term" value="C:DNA polymerase III complex"/>
    <property type="evidence" value="ECO:0007669"/>
    <property type="project" value="InterPro"/>
</dbReference>
<dbReference type="PANTHER" id="PTHR30478:SF0">
    <property type="entry name" value="BETA SLIDING CLAMP"/>
    <property type="match status" value="1"/>
</dbReference>
<feature type="domain" description="DNA polymerase III beta sliding clamp central" evidence="12">
    <location>
        <begin position="130"/>
        <end position="243"/>
    </location>
</feature>
<dbReference type="Gene3D" id="3.70.10.10">
    <property type="match status" value="1"/>
</dbReference>
<keyword evidence="8 10" id="KW-0239">DNA-directed DNA polymerase</keyword>
<evidence type="ECO:0000256" key="7">
    <source>
        <dbReference type="ARBA" id="ARBA00022705"/>
    </source>
</evidence>
<comment type="function">
    <text evidence="10">Confers DNA tethering and processivity to DNA polymerases and other proteins. Acts as a clamp, forming a ring around DNA (a reaction catalyzed by the clamp-loading complex) which diffuses in an ATP-independent manner freely and bidirectionally along dsDNA. Initially characterized for its ability to contact the catalytic subunit of DNA polymerase III (Pol III), a complex, multichain enzyme responsible for most of the replicative synthesis in bacteria; Pol III exhibits 3'-5' exonuclease proofreading activity. The beta chain is required for initiation of replication as well as for processivity of DNA replication.</text>
</comment>
<evidence type="ECO:0000259" key="13">
    <source>
        <dbReference type="Pfam" id="PF02768"/>
    </source>
</evidence>
<evidence type="ECO:0000259" key="11">
    <source>
        <dbReference type="Pfam" id="PF00712"/>
    </source>
</evidence>
<dbReference type="Pfam" id="PF00712">
    <property type="entry name" value="DNA_pol3_beta"/>
    <property type="match status" value="1"/>
</dbReference>
<evidence type="ECO:0000259" key="12">
    <source>
        <dbReference type="Pfam" id="PF02767"/>
    </source>
</evidence>
<dbReference type="EMBL" id="CP002163">
    <property type="protein sequence ID" value="ADM89841.1"/>
    <property type="molecule type" value="Genomic_DNA"/>
</dbReference>
<protein>
    <recommendedName>
        <fullName evidence="3 10">Beta sliding clamp</fullName>
    </recommendedName>
</protein>
<evidence type="ECO:0000256" key="2">
    <source>
        <dbReference type="ARBA" id="ARBA00010752"/>
    </source>
</evidence>
<dbReference type="GO" id="GO:0008408">
    <property type="term" value="F:3'-5' exonuclease activity"/>
    <property type="evidence" value="ECO:0007669"/>
    <property type="project" value="InterPro"/>
</dbReference>
<keyword evidence="7 10" id="KW-0235">DNA replication</keyword>
<dbReference type="PANTHER" id="PTHR30478">
    <property type="entry name" value="DNA POLYMERASE III SUBUNIT BETA"/>
    <property type="match status" value="1"/>
</dbReference>
<dbReference type="PIRSF" id="PIRSF000804">
    <property type="entry name" value="DNA_pol_III_b"/>
    <property type="match status" value="1"/>
</dbReference>
<evidence type="ECO:0000256" key="10">
    <source>
        <dbReference type="PIRNR" id="PIRNR000804"/>
    </source>
</evidence>
<dbReference type="InterPro" id="IPR022637">
    <property type="entry name" value="DNA_polIII_beta_cen"/>
</dbReference>
<dbReference type="Proteomes" id="UP000002231">
    <property type="component" value="Chromosome"/>
</dbReference>